<evidence type="ECO:0000313" key="3">
    <source>
        <dbReference type="Proteomes" id="UP000267464"/>
    </source>
</evidence>
<comment type="caution">
    <text evidence="2">The sequence shown here is derived from an EMBL/GenBank/DDBJ whole genome shotgun (WGS) entry which is preliminary data.</text>
</comment>
<name>A0A3N7HRB0_9BURK</name>
<feature type="signal peptide" evidence="1">
    <location>
        <begin position="1"/>
        <end position="25"/>
    </location>
</feature>
<dbReference type="InterPro" id="IPR028974">
    <property type="entry name" value="TSP_type-3_rpt"/>
</dbReference>
<keyword evidence="3" id="KW-1185">Reference proteome</keyword>
<feature type="chain" id="PRO_5018122581" evidence="1">
    <location>
        <begin position="26"/>
        <end position="136"/>
    </location>
</feature>
<dbReference type="AlphaFoldDB" id="A0A3N7HRB0"/>
<dbReference type="Proteomes" id="UP000267464">
    <property type="component" value="Unassembled WGS sequence"/>
</dbReference>
<dbReference type="SUPFAM" id="SSF103647">
    <property type="entry name" value="TSP type-3 repeat"/>
    <property type="match status" value="1"/>
</dbReference>
<keyword evidence="1" id="KW-0732">Signal</keyword>
<gene>
    <name evidence="2" type="ORF">DZC73_07810</name>
</gene>
<dbReference type="EMBL" id="QUSW01000002">
    <property type="protein sequence ID" value="RQP24780.1"/>
    <property type="molecule type" value="Genomic_DNA"/>
</dbReference>
<evidence type="ECO:0000256" key="1">
    <source>
        <dbReference type="SAM" id="SignalP"/>
    </source>
</evidence>
<dbReference type="Gene3D" id="4.10.1080.10">
    <property type="entry name" value="TSP type-3 repeat"/>
    <property type="match status" value="1"/>
</dbReference>
<reference evidence="2 3" key="2">
    <citation type="submission" date="2018-12" db="EMBL/GenBank/DDBJ databases">
        <title>Rhizobacter gummiphilus sp. nov., a rubber-degrading bacterium isolated from the soil of a botanical garden in Japan.</title>
        <authorList>
            <person name="Shunsuke S.S."/>
        </authorList>
    </citation>
    <scope>NUCLEOTIDE SEQUENCE [LARGE SCALE GENOMIC DNA]</scope>
    <source>
        <strain evidence="2 3">S-16</strain>
    </source>
</reference>
<protein>
    <submittedName>
        <fullName evidence="2">Uncharacterized protein</fullName>
    </submittedName>
</protein>
<dbReference type="GO" id="GO:0005509">
    <property type="term" value="F:calcium ion binding"/>
    <property type="evidence" value="ECO:0007669"/>
    <property type="project" value="InterPro"/>
</dbReference>
<accession>A0A3N7HRB0</accession>
<evidence type="ECO:0000313" key="2">
    <source>
        <dbReference type="EMBL" id="RQP24780.1"/>
    </source>
</evidence>
<reference evidence="2 3" key="1">
    <citation type="submission" date="2018-08" db="EMBL/GenBank/DDBJ databases">
        <authorList>
            <person name="Khan S.A."/>
            <person name="Jeon C.O."/>
            <person name="Chun B.H."/>
            <person name="Jeong S.E."/>
        </authorList>
    </citation>
    <scope>NUCLEOTIDE SEQUENCE [LARGE SCALE GENOMIC DNA]</scope>
    <source>
        <strain evidence="2 3">S-16</strain>
    </source>
</reference>
<proteinExistence type="predicted"/>
<sequence>MRSTKLVITAALAITGALGTGLAQARDDVQWSVTIGSDTPVYTQPVQVYRQAPVFVAPAPVYRPAPVVAYPGYRHPTYWDRDGDGIPNRYDRRYNPAWDRDGDGIPNRYDRVDNRWHDRDHDGIPNWRDHHDNRRW</sequence>
<dbReference type="RefSeq" id="WP_124539680.1">
    <property type="nucleotide sequence ID" value="NZ_QUSW01000002.1"/>
</dbReference>
<organism evidence="2 3">
    <name type="scientific">Piscinibacter terrae</name>
    <dbReference type="NCBI Taxonomy" id="2496871"/>
    <lineage>
        <taxon>Bacteria</taxon>
        <taxon>Pseudomonadati</taxon>
        <taxon>Pseudomonadota</taxon>
        <taxon>Betaproteobacteria</taxon>
        <taxon>Burkholderiales</taxon>
        <taxon>Sphaerotilaceae</taxon>
        <taxon>Piscinibacter</taxon>
    </lineage>
</organism>